<proteinExistence type="predicted"/>
<evidence type="ECO:0000313" key="2">
    <source>
        <dbReference type="EMBL" id="PWK15276.1"/>
    </source>
</evidence>
<organism evidence="2 3">
    <name type="scientific">Psychrobacter immobilis</name>
    <dbReference type="NCBI Taxonomy" id="498"/>
    <lineage>
        <taxon>Bacteria</taxon>
        <taxon>Pseudomonadati</taxon>
        <taxon>Pseudomonadota</taxon>
        <taxon>Gammaproteobacteria</taxon>
        <taxon>Moraxellales</taxon>
        <taxon>Moraxellaceae</taxon>
        <taxon>Psychrobacter</taxon>
    </lineage>
</organism>
<dbReference type="SUPFAM" id="SSF55874">
    <property type="entry name" value="ATPase domain of HSP90 chaperone/DNA topoisomerase II/histidine kinase"/>
    <property type="match status" value="1"/>
</dbReference>
<dbReference type="RefSeq" id="WP_087814455.1">
    <property type="nucleotide sequence ID" value="NZ_CAJGZY010000001.1"/>
</dbReference>
<dbReference type="Gene3D" id="3.40.1350.10">
    <property type="match status" value="1"/>
</dbReference>
<dbReference type="AlphaFoldDB" id="A0A2V2A6D3"/>
<dbReference type="Gene3D" id="3.30.565.10">
    <property type="entry name" value="Histidine kinase-like ATPase, C-terminal domain"/>
    <property type="match status" value="1"/>
</dbReference>
<evidence type="ECO:0000259" key="1">
    <source>
        <dbReference type="Pfam" id="PF02518"/>
    </source>
</evidence>
<reference evidence="2 3" key="1">
    <citation type="submission" date="2018-05" db="EMBL/GenBank/DDBJ databases">
        <title>Genomic Encyclopedia of Type Strains, Phase IV (KMG-IV): sequencing the most valuable type-strain genomes for metagenomic binning, comparative biology and taxonomic classification.</title>
        <authorList>
            <person name="Goeker M."/>
        </authorList>
    </citation>
    <scope>NUCLEOTIDE SEQUENCE [LARGE SCALE GENOMIC DNA]</scope>
    <source>
        <strain evidence="2 3">DSM 7229</strain>
    </source>
</reference>
<dbReference type="Proteomes" id="UP000245655">
    <property type="component" value="Unassembled WGS sequence"/>
</dbReference>
<keyword evidence="3" id="KW-1185">Reference proteome</keyword>
<dbReference type="EMBL" id="QGGM01000001">
    <property type="protein sequence ID" value="PWK15276.1"/>
    <property type="molecule type" value="Genomic_DNA"/>
</dbReference>
<keyword evidence="2" id="KW-0418">Kinase</keyword>
<accession>A0A2V2A6D3</accession>
<feature type="domain" description="Histidine kinase/HSP90-like ATPase" evidence="1">
    <location>
        <begin position="24"/>
        <end position="123"/>
    </location>
</feature>
<comment type="caution">
    <text evidence="2">The sequence shown here is derived from an EMBL/GenBank/DDBJ whole genome shotgun (WGS) entry which is preliminary data.</text>
</comment>
<protein>
    <submittedName>
        <fullName evidence="2">Histidine kinase/DNA gyrase B/HSP90-like ATPase</fullName>
    </submittedName>
</protein>
<dbReference type="Pfam" id="PF02518">
    <property type="entry name" value="HATPase_c"/>
    <property type="match status" value="1"/>
</dbReference>
<gene>
    <name evidence="2" type="ORF">C8D84_101226</name>
</gene>
<dbReference type="InterPro" id="IPR036890">
    <property type="entry name" value="HATPase_C_sf"/>
</dbReference>
<sequence length="491" mass="56284">MAKHDVQLVATKGVFMGLAKQNMLFHQCISELVDNAVASTQPSKKFRVEIIFQPVDNNKIGVYVVDNGLGMSLEILEEALQLGRTPSPDSDRLHEHGFGLKNSLATLTRGDGYWKIWTKQPEGKISSVEGPFGPTMQLEDNDQFPDNDFLPAEISTLVYAETTLEYIRTVQGRGGPTNDLIKLRRWLIEHLGVFYRGYLELDKSTGDNQGTIQVSIEKDRMRVPPVHVPFGRSEIKYFEVEFGSKVYKVEYEYGTLDEVKCESLVSNNKNQYYYLNNIPTQGIDIRLGKRVLATSMFDHIWKTKNGTSQLNRHNTYNDFVGELRIPNIPRGFLTTVNNKTDFNLDDQGWNKIFEQLNNFPPPKDVRQETEKELKQKWIDMIKATTPEDDVTDEYSVWSSGVKIDVYREKADGNVIIYELKVGDAQPIHLYQLIMYWDGLELQEIIPTEAILLVVNYSTRIEDMVNKINSKLITPLGNSYNIRVEKHSDRNL</sequence>
<dbReference type="InterPro" id="IPR011856">
    <property type="entry name" value="tRNA_endonuc-like_dom_sf"/>
</dbReference>
<dbReference type="GeneID" id="60253999"/>
<evidence type="ECO:0000313" key="3">
    <source>
        <dbReference type="Proteomes" id="UP000245655"/>
    </source>
</evidence>
<dbReference type="InterPro" id="IPR003594">
    <property type="entry name" value="HATPase_dom"/>
</dbReference>
<dbReference type="GO" id="GO:0016301">
    <property type="term" value="F:kinase activity"/>
    <property type="evidence" value="ECO:0007669"/>
    <property type="project" value="UniProtKB-KW"/>
</dbReference>
<dbReference type="GO" id="GO:0003676">
    <property type="term" value="F:nucleic acid binding"/>
    <property type="evidence" value="ECO:0007669"/>
    <property type="project" value="InterPro"/>
</dbReference>
<name>A0A2V2A6D3_PSYIM</name>
<keyword evidence="2" id="KW-0808">Transferase</keyword>